<dbReference type="Proteomes" id="UP000423396">
    <property type="component" value="Chromosome"/>
</dbReference>
<dbReference type="RefSeq" id="WP_156005774.1">
    <property type="nucleotide sequence ID" value="NZ_CP045483.1"/>
</dbReference>
<reference evidence="1 2" key="1">
    <citation type="submission" date="2019-10" db="EMBL/GenBank/DDBJ databases">
        <title>Genome Sequences from Six Type Strain Members of the Archaeal Family Sulfolobaceae: Acidianus ambivalens, Acidianus infernus, Metallosphaera prunae, Stygiolobus azoricus, Sulfolobus metallicus, and Sulfurisphaera ohwakuensis.</title>
        <authorList>
            <person name="Counts J.A."/>
            <person name="Kelly R.M."/>
        </authorList>
    </citation>
    <scope>NUCLEOTIDE SEQUENCE [LARGE SCALE GENOMIC DNA]</scope>
    <source>
        <strain evidence="1 2">FC6</strain>
    </source>
</reference>
<dbReference type="AlphaFoldDB" id="A0A650CN10"/>
<proteinExistence type="predicted"/>
<organism evidence="1 2">
    <name type="scientific">Stygiolobus azoricus</name>
    <dbReference type="NCBI Taxonomy" id="41675"/>
    <lineage>
        <taxon>Archaea</taxon>
        <taxon>Thermoproteota</taxon>
        <taxon>Thermoprotei</taxon>
        <taxon>Sulfolobales</taxon>
        <taxon>Sulfolobaceae</taxon>
        <taxon>Stygiolobus</taxon>
    </lineage>
</organism>
<keyword evidence="2" id="KW-1185">Reference proteome</keyword>
<dbReference type="EMBL" id="CP045483">
    <property type="protein sequence ID" value="QGR19219.1"/>
    <property type="molecule type" value="Genomic_DNA"/>
</dbReference>
<gene>
    <name evidence="1" type="ORF">D1868_03990</name>
</gene>
<dbReference type="KEGG" id="sazo:D1868_03990"/>
<dbReference type="OrthoDB" id="42595at2157"/>
<accession>A0A650CN10</accession>
<name>A0A650CN10_9CREN</name>
<protein>
    <submittedName>
        <fullName evidence="1">Uncharacterized protein</fullName>
    </submittedName>
</protein>
<evidence type="ECO:0000313" key="2">
    <source>
        <dbReference type="Proteomes" id="UP000423396"/>
    </source>
</evidence>
<dbReference type="GeneID" id="42798205"/>
<evidence type="ECO:0000313" key="1">
    <source>
        <dbReference type="EMBL" id="QGR19219.1"/>
    </source>
</evidence>
<sequence>MAIIVRKIHKKNDGGIVWISIDEVPPIIKDTSVVDGAFFVRISDDKGDKVIRLTDQEALDIAYRIIEAYKRHVNEYPKLNQRAYEEYKKRNPEETESYEDLE</sequence>